<dbReference type="AlphaFoldDB" id="A0A317SUR0"/>
<dbReference type="EMBL" id="PYWC01000017">
    <property type="protein sequence ID" value="PWW78112.1"/>
    <property type="molecule type" value="Genomic_DNA"/>
</dbReference>
<organism evidence="3 4">
    <name type="scientific">Tuber magnatum</name>
    <name type="common">white Piedmont truffle</name>
    <dbReference type="NCBI Taxonomy" id="42249"/>
    <lineage>
        <taxon>Eukaryota</taxon>
        <taxon>Fungi</taxon>
        <taxon>Dikarya</taxon>
        <taxon>Ascomycota</taxon>
        <taxon>Pezizomycotina</taxon>
        <taxon>Pezizomycetes</taxon>
        <taxon>Pezizales</taxon>
        <taxon>Tuberaceae</taxon>
        <taxon>Tuber</taxon>
    </lineage>
</organism>
<dbReference type="Pfam" id="PF13843">
    <property type="entry name" value="DDE_Tnp_1_7"/>
    <property type="match status" value="1"/>
</dbReference>
<dbReference type="STRING" id="42249.A0A317SUR0"/>
<dbReference type="Proteomes" id="UP000246991">
    <property type="component" value="Unassembled WGS sequence"/>
</dbReference>
<feature type="domain" description="PiggyBac transposable element-derived protein" evidence="2">
    <location>
        <begin position="167"/>
        <end position="242"/>
    </location>
</feature>
<keyword evidence="4" id="KW-1185">Reference proteome</keyword>
<dbReference type="InterPro" id="IPR029526">
    <property type="entry name" value="PGBD"/>
</dbReference>
<dbReference type="PANTHER" id="PTHR46599">
    <property type="entry name" value="PIGGYBAC TRANSPOSABLE ELEMENT-DERIVED PROTEIN 4"/>
    <property type="match status" value="1"/>
</dbReference>
<feature type="compositionally biased region" description="Acidic residues" evidence="1">
    <location>
        <begin position="55"/>
        <end position="70"/>
    </location>
</feature>
<sequence>MAYYTEYPALGILDDLNPAPLNAASMNLDDSEEEVELEDNAYAAVEHADMVARNEEEEEEEEEVEGDCEEESHNTSRATVRDLDRELPPPPRFRLLIHPSPEHTRYLTLPSEFSSCNTTASTDADSTRRIVQLTPGSFFQLHFPDTEFNTLAENTNAYAEYKNTGLYWEGSHEFPVHDIMRYMSKFRFEQLKRYFHVVSVTVQSRSQCHWTEKLQPLARNLEERFQAYMVPGSSVAIDEMMAKPIPQGFKMLALYE</sequence>
<gene>
    <name evidence="3" type="ORF">C7212DRAFT_343328</name>
</gene>
<dbReference type="PANTHER" id="PTHR46599:SF3">
    <property type="entry name" value="PIGGYBAC TRANSPOSABLE ELEMENT-DERIVED PROTEIN 4"/>
    <property type="match status" value="1"/>
</dbReference>
<evidence type="ECO:0000259" key="2">
    <source>
        <dbReference type="Pfam" id="PF13843"/>
    </source>
</evidence>
<dbReference type="OrthoDB" id="5428673at2759"/>
<reference evidence="3 4" key="1">
    <citation type="submission" date="2018-03" db="EMBL/GenBank/DDBJ databases">
        <title>Genomes of Pezizomycetes fungi and the evolution of truffles.</title>
        <authorList>
            <person name="Murat C."/>
            <person name="Payen T."/>
            <person name="Noel B."/>
            <person name="Kuo A."/>
            <person name="Martin F.M."/>
        </authorList>
    </citation>
    <scope>NUCLEOTIDE SEQUENCE [LARGE SCALE GENOMIC DNA]</scope>
    <source>
        <strain evidence="3">091103-1</strain>
    </source>
</reference>
<comment type="caution">
    <text evidence="3">The sequence shown here is derived from an EMBL/GenBank/DDBJ whole genome shotgun (WGS) entry which is preliminary data.</text>
</comment>
<proteinExistence type="predicted"/>
<feature type="region of interest" description="Disordered" evidence="1">
    <location>
        <begin position="51"/>
        <end position="92"/>
    </location>
</feature>
<accession>A0A317SUR0</accession>
<evidence type="ECO:0000256" key="1">
    <source>
        <dbReference type="SAM" id="MobiDB-lite"/>
    </source>
</evidence>
<name>A0A317SUR0_9PEZI</name>
<evidence type="ECO:0000313" key="3">
    <source>
        <dbReference type="EMBL" id="PWW78112.1"/>
    </source>
</evidence>
<protein>
    <recommendedName>
        <fullName evidence="2">PiggyBac transposable element-derived protein domain-containing protein</fullName>
    </recommendedName>
</protein>
<evidence type="ECO:0000313" key="4">
    <source>
        <dbReference type="Proteomes" id="UP000246991"/>
    </source>
</evidence>
<feature type="compositionally biased region" description="Basic and acidic residues" evidence="1">
    <location>
        <begin position="71"/>
        <end position="87"/>
    </location>
</feature>